<evidence type="ECO:0000259" key="7">
    <source>
        <dbReference type="Pfam" id="PF00263"/>
    </source>
</evidence>
<dbReference type="Gene3D" id="3.30.1370.120">
    <property type="match status" value="2"/>
</dbReference>
<evidence type="ECO:0000256" key="3">
    <source>
        <dbReference type="ARBA" id="ARBA00023136"/>
    </source>
</evidence>
<dbReference type="STRING" id="40754.THII_0854"/>
<dbReference type="InterPro" id="IPR004846">
    <property type="entry name" value="T2SS/T3SS_dom"/>
</dbReference>
<dbReference type="GO" id="GO:0015627">
    <property type="term" value="C:type II protein secretion system complex"/>
    <property type="evidence" value="ECO:0007669"/>
    <property type="project" value="TreeGrafter"/>
</dbReference>
<evidence type="ECO:0000256" key="4">
    <source>
        <dbReference type="RuleBase" id="RU004003"/>
    </source>
</evidence>
<dbReference type="InterPro" id="IPR038591">
    <property type="entry name" value="NolW-like_sf"/>
</dbReference>
<keyword evidence="3 6" id="KW-0472">Membrane</keyword>
<keyword evidence="6" id="KW-0812">Transmembrane</keyword>
<protein>
    <submittedName>
        <fullName evidence="9">General secretion pathway protein D</fullName>
    </submittedName>
</protein>
<dbReference type="PANTHER" id="PTHR30332:SF25">
    <property type="entry name" value="SECRETIN XPSD"/>
    <property type="match status" value="1"/>
</dbReference>
<dbReference type="KEGG" id="tig:THII_0854"/>
<evidence type="ECO:0000313" key="10">
    <source>
        <dbReference type="Proteomes" id="UP000031623"/>
    </source>
</evidence>
<dbReference type="PANTHER" id="PTHR30332">
    <property type="entry name" value="PROBABLE GENERAL SECRETION PATHWAY PROTEIN D"/>
    <property type="match status" value="1"/>
</dbReference>
<dbReference type="OrthoDB" id="9775455at2"/>
<feature type="domain" description="NolW-like" evidence="8">
    <location>
        <begin position="377"/>
        <end position="444"/>
    </location>
</feature>
<evidence type="ECO:0000256" key="5">
    <source>
        <dbReference type="RuleBase" id="RU004004"/>
    </source>
</evidence>
<evidence type="ECO:0000256" key="1">
    <source>
        <dbReference type="ARBA" id="ARBA00004370"/>
    </source>
</evidence>
<dbReference type="GO" id="GO:0009279">
    <property type="term" value="C:cell outer membrane"/>
    <property type="evidence" value="ECO:0007669"/>
    <property type="project" value="UniProtKB-SubCell"/>
</dbReference>
<dbReference type="Pfam" id="PF00263">
    <property type="entry name" value="Secretin"/>
    <property type="match status" value="1"/>
</dbReference>
<comment type="similarity">
    <text evidence="4">Belongs to the bacterial secretin family.</text>
</comment>
<sequence>MNSIFILNSGMTQPNEKNRDKPALHRIVIVSLVVLVTGCVPTAAVFSPSLPTPLRKPIKTEKISATSEMKIAAEEPISQLRFKPTPSLPVTTATTSSAQLSETGSFPHFAKVAPVSVNVEGLPLPAFINEVFGNLLGLSFEIDNPIQPRTELVTLRATEAQPPQQLYQLAQQVLANYGVTIQLQGDFLRFTATKNQLPNPLPSMIVQGLTLPEVPPSHRPVFQFVPLKVVGYNQIKRWIEQLYKGYDIVIQEYSENNAIVLMGSPQLVKQAVEAIRFFDQPSMQSRYSLRIEPAFLSAAVLAQKLTEVLTTQGYSVSSRPAFSNITLLPINETNTIMLFAPDQETLAYVQQWAEQLDQLNLNQQVGTDDKKPRLFFYPVKNTPAEQLVALLNNLSGELRKPNPAVTPAKFLSDPNRNAILFTGTGEEWARLLPVLQEMDKPAKQVLIEATIAEITLTDQDQRGIEWVLNQANLGGLQGKLSTLTEPSIGGSGLTYTLSNAGKARAILNAFANNSRATILATPRLMVRSGSEATINVGTEIPTLTSQTNSANVQVGGDTAIVQQIQYRRTGITLGLTPVVYAGRRVDLTINQQSSEARPNSTSNISSPEIYNRQISTKLSLSDGHSVLLGGLIDNHRSEGRSGVPILSDIPLIGQLFRVDNASTQRTELIIMIIPYIIEDEEETTAITEALQQQLELLTLPTKQSEQKSPKQPK</sequence>
<dbReference type="GO" id="GO:0009306">
    <property type="term" value="P:protein secretion"/>
    <property type="evidence" value="ECO:0007669"/>
    <property type="project" value="InterPro"/>
</dbReference>
<keyword evidence="5" id="KW-0813">Transport</keyword>
<proteinExistence type="inferred from homology"/>
<keyword evidence="2" id="KW-0732">Signal</keyword>
<dbReference type="InterPro" id="IPR050810">
    <property type="entry name" value="Bact_Secretion_Sys_Channel"/>
</dbReference>
<organism evidence="9 10">
    <name type="scientific">Thioploca ingrica</name>
    <dbReference type="NCBI Taxonomy" id="40754"/>
    <lineage>
        <taxon>Bacteria</taxon>
        <taxon>Pseudomonadati</taxon>
        <taxon>Pseudomonadota</taxon>
        <taxon>Gammaproteobacteria</taxon>
        <taxon>Thiotrichales</taxon>
        <taxon>Thiotrichaceae</taxon>
        <taxon>Thioploca</taxon>
    </lineage>
</organism>
<dbReference type="InterPro" id="IPR001775">
    <property type="entry name" value="GspD/PilQ"/>
</dbReference>
<dbReference type="PRINTS" id="PR00811">
    <property type="entry name" value="BCTERIALGSPD"/>
</dbReference>
<reference evidence="9 10" key="1">
    <citation type="journal article" date="2014" name="ISME J.">
        <title>Ecophysiology of Thioploca ingrica as revealed by the complete genome sequence supplemented with proteomic evidence.</title>
        <authorList>
            <person name="Kojima H."/>
            <person name="Ogura Y."/>
            <person name="Yamamoto N."/>
            <person name="Togashi T."/>
            <person name="Mori H."/>
            <person name="Watanabe T."/>
            <person name="Nemoto F."/>
            <person name="Kurokawa K."/>
            <person name="Hayashi T."/>
            <person name="Fukui M."/>
        </authorList>
    </citation>
    <scope>NUCLEOTIDE SEQUENCE [LARGE SCALE GENOMIC DNA]</scope>
</reference>
<keyword evidence="10" id="KW-1185">Reference proteome</keyword>
<dbReference type="AlphaFoldDB" id="A0A090BUI2"/>
<evidence type="ECO:0000256" key="6">
    <source>
        <dbReference type="SAM" id="Phobius"/>
    </source>
</evidence>
<evidence type="ECO:0000256" key="2">
    <source>
        <dbReference type="ARBA" id="ARBA00022729"/>
    </source>
</evidence>
<name>A0A090BUI2_9GAMM</name>
<dbReference type="HOGENOM" id="CLU_006756_1_2_6"/>
<evidence type="ECO:0000259" key="8">
    <source>
        <dbReference type="Pfam" id="PF03958"/>
    </source>
</evidence>
<evidence type="ECO:0000313" key="9">
    <source>
        <dbReference type="EMBL" id="BAP55151.1"/>
    </source>
</evidence>
<dbReference type="InterPro" id="IPR005644">
    <property type="entry name" value="NolW-like"/>
</dbReference>
<comment type="subcellular location">
    <subcellularLocation>
        <location evidence="5">Cell outer membrane</location>
    </subcellularLocation>
    <subcellularLocation>
        <location evidence="1">Membrane</location>
    </subcellularLocation>
</comment>
<feature type="domain" description="Type II/III secretion system secretin-like" evidence="7">
    <location>
        <begin position="511"/>
        <end position="678"/>
    </location>
</feature>
<keyword evidence="6" id="KW-1133">Transmembrane helix</keyword>
<dbReference type="Proteomes" id="UP000031623">
    <property type="component" value="Chromosome"/>
</dbReference>
<gene>
    <name evidence="9" type="ORF">THII_0854</name>
</gene>
<accession>A0A090BUI2</accession>
<dbReference type="EMBL" id="AP014633">
    <property type="protein sequence ID" value="BAP55151.1"/>
    <property type="molecule type" value="Genomic_DNA"/>
</dbReference>
<dbReference type="Pfam" id="PF03958">
    <property type="entry name" value="Secretin_N"/>
    <property type="match status" value="1"/>
</dbReference>
<feature type="transmembrane region" description="Helical" evidence="6">
    <location>
        <begin position="27"/>
        <end position="46"/>
    </location>
</feature>